<evidence type="ECO:0000313" key="3">
    <source>
        <dbReference type="Proteomes" id="UP001233999"/>
    </source>
</evidence>
<dbReference type="EMBL" id="JASPKZ010002324">
    <property type="protein sequence ID" value="KAJ9595623.1"/>
    <property type="molecule type" value="Genomic_DNA"/>
</dbReference>
<gene>
    <name evidence="2" type="ORF">L9F63_013175</name>
</gene>
<organism evidence="2 3">
    <name type="scientific">Diploptera punctata</name>
    <name type="common">Pacific beetle cockroach</name>
    <dbReference type="NCBI Taxonomy" id="6984"/>
    <lineage>
        <taxon>Eukaryota</taxon>
        <taxon>Metazoa</taxon>
        <taxon>Ecdysozoa</taxon>
        <taxon>Arthropoda</taxon>
        <taxon>Hexapoda</taxon>
        <taxon>Insecta</taxon>
        <taxon>Pterygota</taxon>
        <taxon>Neoptera</taxon>
        <taxon>Polyneoptera</taxon>
        <taxon>Dictyoptera</taxon>
        <taxon>Blattodea</taxon>
        <taxon>Blaberoidea</taxon>
        <taxon>Blaberidae</taxon>
        <taxon>Diplopterinae</taxon>
        <taxon>Diploptera</taxon>
    </lineage>
</organism>
<keyword evidence="3" id="KW-1185">Reference proteome</keyword>
<reference evidence="2" key="2">
    <citation type="submission" date="2023-05" db="EMBL/GenBank/DDBJ databases">
        <authorList>
            <person name="Fouks B."/>
        </authorList>
    </citation>
    <scope>NUCLEOTIDE SEQUENCE</scope>
    <source>
        <strain evidence="2">Stay&amp;Tobe</strain>
        <tissue evidence="2">Testes</tissue>
    </source>
</reference>
<comment type="caution">
    <text evidence="2">The sequence shown here is derived from an EMBL/GenBank/DDBJ whole genome shotgun (WGS) entry which is preliminary data.</text>
</comment>
<sequence length="181" mass="20291">MQYTMLTNQTTSFTSAHAPDRRVIETHKYELADTCPGDIDSSPYQQPNLPLQEENWDAETPVTAYDPAEHLESAPIFRSLHGATKSQRKEFRLKERLRMQRLKDGEQPSSSSNDSSDFQEETNNAPVRLPREQPEALRLLNPNIGLGRGVRAVQNDNPANGEASFDLPFAIGMGRGKPITK</sequence>
<feature type="compositionally biased region" description="Basic and acidic residues" evidence="1">
    <location>
        <begin position="87"/>
        <end position="106"/>
    </location>
</feature>
<dbReference type="AlphaFoldDB" id="A0AAD8AAU6"/>
<protein>
    <submittedName>
        <fullName evidence="2">Uncharacterized protein</fullName>
    </submittedName>
</protein>
<reference evidence="2" key="1">
    <citation type="journal article" date="2023" name="IScience">
        <title>Live-bearing cockroach genome reveals convergent evolutionary mechanisms linked to viviparity in insects and beyond.</title>
        <authorList>
            <person name="Fouks B."/>
            <person name="Harrison M.C."/>
            <person name="Mikhailova A.A."/>
            <person name="Marchal E."/>
            <person name="English S."/>
            <person name="Carruthers M."/>
            <person name="Jennings E.C."/>
            <person name="Chiamaka E.L."/>
            <person name="Frigard R.A."/>
            <person name="Pippel M."/>
            <person name="Attardo G.M."/>
            <person name="Benoit J.B."/>
            <person name="Bornberg-Bauer E."/>
            <person name="Tobe S.S."/>
        </authorList>
    </citation>
    <scope>NUCLEOTIDE SEQUENCE</scope>
    <source>
        <strain evidence="2">Stay&amp;Tobe</strain>
    </source>
</reference>
<name>A0AAD8AAU6_DIPPU</name>
<proteinExistence type="predicted"/>
<evidence type="ECO:0000256" key="1">
    <source>
        <dbReference type="SAM" id="MobiDB-lite"/>
    </source>
</evidence>
<dbReference type="Proteomes" id="UP001233999">
    <property type="component" value="Unassembled WGS sequence"/>
</dbReference>
<accession>A0AAD8AAU6</accession>
<feature type="region of interest" description="Disordered" evidence="1">
    <location>
        <begin position="81"/>
        <end position="134"/>
    </location>
</feature>
<evidence type="ECO:0000313" key="2">
    <source>
        <dbReference type="EMBL" id="KAJ9595623.1"/>
    </source>
</evidence>
<feature type="region of interest" description="Disordered" evidence="1">
    <location>
        <begin position="151"/>
        <end position="181"/>
    </location>
</feature>